<evidence type="ECO:0000313" key="2">
    <source>
        <dbReference type="Proteomes" id="UP000194225"/>
    </source>
</evidence>
<proteinExistence type="predicted"/>
<keyword evidence="2" id="KW-1185">Reference proteome</keyword>
<name>A0ABX3Y055_STRPT</name>
<comment type="caution">
    <text evidence="1">The sequence shown here is derived from an EMBL/GenBank/DDBJ whole genome shotgun (WGS) entry which is preliminary data.</text>
</comment>
<dbReference type="Pfam" id="PF13671">
    <property type="entry name" value="AAA_33"/>
    <property type="match status" value="1"/>
</dbReference>
<dbReference type="RefSeq" id="WP_167536031.1">
    <property type="nucleotide sequence ID" value="NZ_BAABSS010000004.1"/>
</dbReference>
<evidence type="ECO:0000313" key="1">
    <source>
        <dbReference type="EMBL" id="OSY46307.1"/>
    </source>
</evidence>
<dbReference type="Gene3D" id="3.40.50.300">
    <property type="entry name" value="P-loop containing nucleotide triphosphate hydrolases"/>
    <property type="match status" value="1"/>
</dbReference>
<organism evidence="1 2">
    <name type="scientific">Streptomyces platensis</name>
    <dbReference type="NCBI Taxonomy" id="58346"/>
    <lineage>
        <taxon>Bacteria</taxon>
        <taxon>Bacillati</taxon>
        <taxon>Actinomycetota</taxon>
        <taxon>Actinomycetes</taxon>
        <taxon>Kitasatosporales</taxon>
        <taxon>Streptomycetaceae</taxon>
        <taxon>Streptomyces</taxon>
    </lineage>
</organism>
<dbReference type="EC" id="2.7.4.25" evidence="1"/>
<protein>
    <submittedName>
        <fullName evidence="1">Cytidylate kinase</fullName>
        <ecNumber evidence="1">2.7.4.25</ecNumber>
    </submittedName>
</protein>
<keyword evidence="1" id="KW-0808">Transferase</keyword>
<dbReference type="InterPro" id="IPR027417">
    <property type="entry name" value="P-loop_NTPase"/>
</dbReference>
<reference evidence="1 2" key="1">
    <citation type="submission" date="2016-09" db="EMBL/GenBank/DDBJ databases">
        <title>Streptomyces platensis DSM40041, a candidate organism with high potential of specific P450 cytochromes.</title>
        <authorList>
            <person name="Grumaz C."/>
            <person name="Vainshtein Y."/>
            <person name="Kirstahler P."/>
            <person name="Sohn K."/>
        </authorList>
    </citation>
    <scope>NUCLEOTIDE SEQUENCE [LARGE SCALE GENOMIC DNA]</scope>
    <source>
        <strain evidence="1 2">DSM 40041</strain>
    </source>
</reference>
<sequence>MSGTPPVDELPPRLFVVTGICGSGKSTVARLLGERFSRSVVIEGDALRRMVVGGRAEMEPDAGWEAVAQFELRLRHLAFLAESYLHAGFTVIAEDNLLGSYLERFLAQLSTRPVHVVVLAPSAAAAARRDAGRDKQAYGAEGWTAQSLNEAFRRETAELGLWLDTSEQRADETVDEILRRTDESALR</sequence>
<gene>
    <name evidence="1" type="primary">cmk_1</name>
    <name evidence="1" type="ORF">BG653_02275</name>
</gene>
<dbReference type="GO" id="GO:0016301">
    <property type="term" value="F:kinase activity"/>
    <property type="evidence" value="ECO:0007669"/>
    <property type="project" value="UniProtKB-KW"/>
</dbReference>
<dbReference type="GeneID" id="90921792"/>
<dbReference type="SUPFAM" id="SSF52540">
    <property type="entry name" value="P-loop containing nucleoside triphosphate hydrolases"/>
    <property type="match status" value="1"/>
</dbReference>
<dbReference type="Proteomes" id="UP000194225">
    <property type="component" value="Unassembled WGS sequence"/>
</dbReference>
<dbReference type="EMBL" id="MIGA01000011">
    <property type="protein sequence ID" value="OSY46307.1"/>
    <property type="molecule type" value="Genomic_DNA"/>
</dbReference>
<accession>A0ABX3Y055</accession>
<keyword evidence="1" id="KW-0418">Kinase</keyword>